<dbReference type="GO" id="GO:0080120">
    <property type="term" value="P:CAAX-box protein maturation"/>
    <property type="evidence" value="ECO:0007669"/>
    <property type="project" value="UniProtKB-ARBA"/>
</dbReference>
<evidence type="ECO:0000313" key="3">
    <source>
        <dbReference type="EMBL" id="SEK89355.1"/>
    </source>
</evidence>
<evidence type="ECO:0000313" key="4">
    <source>
        <dbReference type="Proteomes" id="UP000199214"/>
    </source>
</evidence>
<proteinExistence type="predicted"/>
<dbReference type="EMBL" id="FNZZ01000002">
    <property type="protein sequence ID" value="SEK89355.1"/>
    <property type="molecule type" value="Genomic_DNA"/>
</dbReference>
<dbReference type="InterPro" id="IPR003675">
    <property type="entry name" value="Rce1/LyrA-like_dom"/>
</dbReference>
<dbReference type="AlphaFoldDB" id="A0A1H7KTG1"/>
<keyword evidence="1" id="KW-0472">Membrane</keyword>
<dbReference type="GO" id="GO:0004175">
    <property type="term" value="F:endopeptidase activity"/>
    <property type="evidence" value="ECO:0007669"/>
    <property type="project" value="UniProtKB-ARBA"/>
</dbReference>
<evidence type="ECO:0000256" key="1">
    <source>
        <dbReference type="SAM" id="Phobius"/>
    </source>
</evidence>
<dbReference type="Proteomes" id="UP000199214">
    <property type="component" value="Unassembled WGS sequence"/>
</dbReference>
<keyword evidence="3" id="KW-0378">Hydrolase</keyword>
<sequence>MADRLWAAALLVLALAAFAHFIRGGEVGFPPPHWPSGRARYFTRAASRIALLFGAPAIVLLTAAGRIDALFAMPQAFAPLRQVTGAISLAGRSTLLLGGAVLTGALIGAVAARVTRRRLQVGRIGAVLPRGRGELGWGVLLSLVAGVCEECFFRLLIPLLATIVTGEPVVAFVLSTLLFGAAHRYQGWTGVIATTLVGALLAYAYVATASLWVAIGLHVFIDLNALVLRPLLTGRIDWRA</sequence>
<organism evidence="3 4">
    <name type="scientific">Sphingomonas palmae</name>
    <dbReference type="NCBI Taxonomy" id="1855283"/>
    <lineage>
        <taxon>Bacteria</taxon>
        <taxon>Pseudomonadati</taxon>
        <taxon>Pseudomonadota</taxon>
        <taxon>Alphaproteobacteria</taxon>
        <taxon>Sphingomonadales</taxon>
        <taxon>Sphingomonadaceae</taxon>
        <taxon>Sphingomonas</taxon>
    </lineage>
</organism>
<keyword evidence="3" id="KW-0645">Protease</keyword>
<evidence type="ECO:0000259" key="2">
    <source>
        <dbReference type="Pfam" id="PF02517"/>
    </source>
</evidence>
<keyword evidence="4" id="KW-1185">Reference proteome</keyword>
<protein>
    <submittedName>
        <fullName evidence="3">CAAX protease self-immunity</fullName>
    </submittedName>
</protein>
<dbReference type="RefSeq" id="WP_093004074.1">
    <property type="nucleotide sequence ID" value="NZ_FNZZ01000002.1"/>
</dbReference>
<keyword evidence="1" id="KW-1133">Transmembrane helix</keyword>
<dbReference type="Pfam" id="PF02517">
    <property type="entry name" value="Rce1-like"/>
    <property type="match status" value="1"/>
</dbReference>
<gene>
    <name evidence="3" type="ORF">SAMN05216382_1057</name>
</gene>
<feature type="transmembrane region" description="Helical" evidence="1">
    <location>
        <begin position="163"/>
        <end position="181"/>
    </location>
</feature>
<keyword evidence="1" id="KW-0812">Transmembrane</keyword>
<reference evidence="4" key="1">
    <citation type="submission" date="2016-10" db="EMBL/GenBank/DDBJ databases">
        <authorList>
            <person name="Varghese N."/>
            <person name="Submissions S."/>
        </authorList>
    </citation>
    <scope>NUCLEOTIDE SEQUENCE [LARGE SCALE GENOMIC DNA]</scope>
    <source>
        <strain evidence="4">JS21-1</strain>
    </source>
</reference>
<accession>A0A1H7KTG1</accession>
<name>A0A1H7KTG1_9SPHN</name>
<dbReference type="OrthoDB" id="7632478at2"/>
<feature type="transmembrane region" description="Helical" evidence="1">
    <location>
        <begin position="95"/>
        <end position="114"/>
    </location>
</feature>
<feature type="transmembrane region" description="Helical" evidence="1">
    <location>
        <begin position="135"/>
        <end position="157"/>
    </location>
</feature>
<feature type="transmembrane region" description="Helical" evidence="1">
    <location>
        <begin position="45"/>
        <end position="63"/>
    </location>
</feature>
<dbReference type="GO" id="GO:0006508">
    <property type="term" value="P:proteolysis"/>
    <property type="evidence" value="ECO:0007669"/>
    <property type="project" value="UniProtKB-KW"/>
</dbReference>
<dbReference type="STRING" id="1855283.SAMN05216382_1057"/>
<feature type="domain" description="CAAX prenyl protease 2/Lysostaphin resistance protein A-like" evidence="2">
    <location>
        <begin position="135"/>
        <end position="223"/>
    </location>
</feature>